<dbReference type="PANTHER" id="PTHR21013">
    <property type="entry name" value="ATP SYNTHASE MITOCHONDRIAL F1 COMPLEX ASSEMBLY FACTOR 2/ATP12 PROTEIN, MITOCHONDRIAL PRECURSOR"/>
    <property type="match status" value="1"/>
</dbReference>
<evidence type="ECO:0000256" key="3">
    <source>
        <dbReference type="ARBA" id="ARBA00023186"/>
    </source>
</evidence>
<comment type="caution">
    <text evidence="4">The sequence shown here is derived from an EMBL/GenBank/DDBJ whole genome shotgun (WGS) entry which is preliminary data.</text>
</comment>
<dbReference type="InterPro" id="IPR023335">
    <property type="entry name" value="ATP12_ortho_dom_sf"/>
</dbReference>
<sequence>MNRAPKRFWTATEVGEAEGGLTILLDGRPVRTPARAPLILPTRALAEAVAAEWQAQEDEVRPATMPLARLANSAIDKVAPQFTEVAEMLAAYAETDLLCHRAEYPEALAARQCQAWDPPLGWAEVELGARLEPTVGLIPREQDRAALSRLRELTHALDAFQLAAFHDLVSMSGSLVLGFATIRGYDEPASIWNVSRVDETWQEEQWGVDEEAAAHAALKRAAFLDAARAFRLLQDD</sequence>
<organism evidence="4 5">
    <name type="scientific">Maritimibacter fusiformis</name>
    <dbReference type="NCBI Taxonomy" id="2603819"/>
    <lineage>
        <taxon>Bacteria</taxon>
        <taxon>Pseudomonadati</taxon>
        <taxon>Pseudomonadota</taxon>
        <taxon>Alphaproteobacteria</taxon>
        <taxon>Rhodobacterales</taxon>
        <taxon>Roseobacteraceae</taxon>
        <taxon>Maritimibacter</taxon>
    </lineage>
</organism>
<dbReference type="Gene3D" id="3.30.2180.10">
    <property type="entry name" value="ATP12-like"/>
    <property type="match status" value="1"/>
</dbReference>
<gene>
    <name evidence="4" type="ORF">FVF75_13870</name>
</gene>
<dbReference type="GO" id="GO:0043461">
    <property type="term" value="P:proton-transporting ATP synthase complex assembly"/>
    <property type="evidence" value="ECO:0007669"/>
    <property type="project" value="InterPro"/>
</dbReference>
<dbReference type="PANTHER" id="PTHR21013:SF10">
    <property type="entry name" value="ATP SYNTHASE MITOCHONDRIAL F1 COMPLEX ASSEMBLY FACTOR 2"/>
    <property type="match status" value="1"/>
</dbReference>
<keyword evidence="5" id="KW-1185">Reference proteome</keyword>
<dbReference type="InterPro" id="IPR011419">
    <property type="entry name" value="ATP12_ATP_synth-F1-assembly"/>
</dbReference>
<dbReference type="EMBL" id="VSIY01000013">
    <property type="protein sequence ID" value="TYB80707.1"/>
    <property type="molecule type" value="Genomic_DNA"/>
</dbReference>
<dbReference type="AlphaFoldDB" id="A0A5D0RGG6"/>
<evidence type="ECO:0000256" key="2">
    <source>
        <dbReference type="ARBA" id="ARBA00022946"/>
    </source>
</evidence>
<dbReference type="Pfam" id="PF07542">
    <property type="entry name" value="ATP12"/>
    <property type="match status" value="1"/>
</dbReference>
<keyword evidence="2" id="KW-0809">Transit peptide</keyword>
<name>A0A5D0RGG6_9RHOB</name>
<proteinExistence type="inferred from homology"/>
<dbReference type="InterPro" id="IPR042272">
    <property type="entry name" value="ATP12_ATP_synth-F1-assembly_N"/>
</dbReference>
<reference evidence="4 5" key="1">
    <citation type="submission" date="2019-08" db="EMBL/GenBank/DDBJ databases">
        <title>Identification of a novel species of the genus Boseongicola.</title>
        <authorList>
            <person name="Zhang X.-Q."/>
        </authorList>
    </citation>
    <scope>NUCLEOTIDE SEQUENCE [LARGE SCALE GENOMIC DNA]</scope>
    <source>
        <strain evidence="4 5">HY14</strain>
    </source>
</reference>
<dbReference type="SUPFAM" id="SSF160909">
    <property type="entry name" value="ATP12-like"/>
    <property type="match status" value="1"/>
</dbReference>
<dbReference type="Proteomes" id="UP000322080">
    <property type="component" value="Unassembled WGS sequence"/>
</dbReference>
<evidence type="ECO:0000256" key="1">
    <source>
        <dbReference type="ARBA" id="ARBA00008231"/>
    </source>
</evidence>
<dbReference type="Gene3D" id="1.10.3580.10">
    <property type="entry name" value="ATP12 ATPase"/>
    <property type="match status" value="1"/>
</dbReference>
<protein>
    <submittedName>
        <fullName evidence="4">ATPase</fullName>
    </submittedName>
</protein>
<dbReference type="RefSeq" id="WP_148378993.1">
    <property type="nucleotide sequence ID" value="NZ_VSIY01000013.1"/>
</dbReference>
<comment type="similarity">
    <text evidence="1">Belongs to the ATP12 family.</text>
</comment>
<evidence type="ECO:0000313" key="4">
    <source>
        <dbReference type="EMBL" id="TYB80707.1"/>
    </source>
</evidence>
<accession>A0A5D0RGG6</accession>
<evidence type="ECO:0000313" key="5">
    <source>
        <dbReference type="Proteomes" id="UP000322080"/>
    </source>
</evidence>
<keyword evidence="3" id="KW-0143">Chaperone</keyword>